<dbReference type="EMBL" id="CAICTM010000508">
    <property type="protein sequence ID" value="CAB9511915.1"/>
    <property type="molecule type" value="Genomic_DNA"/>
</dbReference>
<organism evidence="2 3">
    <name type="scientific">Seminavis robusta</name>
    <dbReference type="NCBI Taxonomy" id="568900"/>
    <lineage>
        <taxon>Eukaryota</taxon>
        <taxon>Sar</taxon>
        <taxon>Stramenopiles</taxon>
        <taxon>Ochrophyta</taxon>
        <taxon>Bacillariophyta</taxon>
        <taxon>Bacillariophyceae</taxon>
        <taxon>Bacillariophycidae</taxon>
        <taxon>Naviculales</taxon>
        <taxon>Naviculaceae</taxon>
        <taxon>Seminavis</taxon>
    </lineage>
</organism>
<keyword evidence="1" id="KW-0812">Transmembrane</keyword>
<evidence type="ECO:0000256" key="1">
    <source>
        <dbReference type="SAM" id="Phobius"/>
    </source>
</evidence>
<accession>A0A9N8HGY4</accession>
<dbReference type="PANTHER" id="PTHR43734">
    <property type="entry name" value="PHYTOENE DESATURASE"/>
    <property type="match status" value="1"/>
</dbReference>
<keyword evidence="1" id="KW-0472">Membrane</keyword>
<comment type="caution">
    <text evidence="2">The sequence shown here is derived from an EMBL/GenBank/DDBJ whole genome shotgun (WGS) entry which is preliminary data.</text>
</comment>
<dbReference type="Proteomes" id="UP001153069">
    <property type="component" value="Unassembled WGS sequence"/>
</dbReference>
<evidence type="ECO:0000313" key="2">
    <source>
        <dbReference type="EMBL" id="CAB9511915.1"/>
    </source>
</evidence>
<dbReference type="AlphaFoldDB" id="A0A9N8HGY4"/>
<dbReference type="InterPro" id="IPR036188">
    <property type="entry name" value="FAD/NAD-bd_sf"/>
</dbReference>
<sequence>MVLRIYAYVYLFLWVNFALGFSGSKLLLKQRGHNAPSRIKCRRFMASDNMERDDDQDQPRLRVVVVGGGVGGLAVAARIAATRPFCDVTIYEKNKEIGGRSGSFDVTIPNVGTFRHERGPSLLLLPHVYQEVFQDCCASASTSSSSSSGEQLAQEFGLVMRQCTPAYQVVFDEDDNSSSNNRLDVGFSKQLCQKDERIAKLYQESRQKMDQLEPNGAEKWDEYMRATAAFLDCGLPNFIEERLDLGSFPAFIYEALRDFGKAWPLKPHSDVLDAIFDSEKMRALASFQDLYVGLEPYRNNQQLGAGVLTTTAPAVFGLLAAIELHPDNDKAGVFAPIGGFKSVSESLADLARAVGVTIETGRMVTRIDSSGVVHVRRNDTDTATTGSTNTDSFVSADLVIVNADLPYASKSLLLEQSAKKDEEDPSAEPRFDWDDSFLFSSGVVAFHWSIDKELNDLNTHNVFLAAANGRERAEESWRILRGKEGGSKVEPFNFYVHCPTKIDPSAAPEGCDSIMVLVPCPTLERKPEFATLSRDEAIEEYKKQFDKDYISALREAVLKRFAAIQSLADLEDHIIHEVVDTPSTYADQYHVGAGTPFALSHGFGQLSLTRPGAKFGLKQDSNILYCGASSRPGNGVPLVLIGSKLVADKAQSLLDDMLLVCQR</sequence>
<dbReference type="PANTHER" id="PTHR43734:SF1">
    <property type="entry name" value="PHYTOENE DESATURASE"/>
    <property type="match status" value="1"/>
</dbReference>
<feature type="transmembrane region" description="Helical" evidence="1">
    <location>
        <begin position="6"/>
        <end position="28"/>
    </location>
</feature>
<protein>
    <submittedName>
        <fullName evidence="2">Dehydrosqualene desaturase</fullName>
    </submittedName>
</protein>
<dbReference type="Gene3D" id="3.50.50.60">
    <property type="entry name" value="FAD/NAD(P)-binding domain"/>
    <property type="match status" value="2"/>
</dbReference>
<keyword evidence="1" id="KW-1133">Transmembrane helix</keyword>
<evidence type="ECO:0000313" key="3">
    <source>
        <dbReference type="Proteomes" id="UP001153069"/>
    </source>
</evidence>
<proteinExistence type="predicted"/>
<name>A0A9N8HGY4_9STRA</name>
<reference evidence="2" key="1">
    <citation type="submission" date="2020-06" db="EMBL/GenBank/DDBJ databases">
        <authorList>
            <consortium name="Plant Systems Biology data submission"/>
        </authorList>
    </citation>
    <scope>NUCLEOTIDE SEQUENCE</scope>
    <source>
        <strain evidence="2">D6</strain>
    </source>
</reference>
<keyword evidence="3" id="KW-1185">Reference proteome</keyword>
<dbReference type="Pfam" id="PF13450">
    <property type="entry name" value="NAD_binding_8"/>
    <property type="match status" value="1"/>
</dbReference>
<dbReference type="OrthoDB" id="7777654at2759"/>
<gene>
    <name evidence="2" type="ORF">SEMRO_509_G157030.1</name>
</gene>
<dbReference type="SUPFAM" id="SSF51905">
    <property type="entry name" value="FAD/NAD(P)-binding domain"/>
    <property type="match status" value="1"/>
</dbReference>